<name>A0ABD3FDZ4_9STRA</name>
<dbReference type="EMBL" id="JBIMZQ010000026">
    <property type="protein sequence ID" value="KAL3663715.1"/>
    <property type="molecule type" value="Genomic_DNA"/>
</dbReference>
<comment type="caution">
    <text evidence="2">The sequence shown here is derived from an EMBL/GenBank/DDBJ whole genome shotgun (WGS) entry which is preliminary data.</text>
</comment>
<dbReference type="Proteomes" id="UP001632037">
    <property type="component" value="Unassembled WGS sequence"/>
</dbReference>
<accession>A0ABD3FDZ4</accession>
<reference evidence="2 3" key="1">
    <citation type="submission" date="2024-09" db="EMBL/GenBank/DDBJ databases">
        <title>Genome sequencing and assembly of Phytophthora oleae, isolate VK10A, causative agent of rot of olive drupes.</title>
        <authorList>
            <person name="Conti Taguali S."/>
            <person name="Riolo M."/>
            <person name="La Spada F."/>
            <person name="Cacciola S.O."/>
            <person name="Dionisio G."/>
        </authorList>
    </citation>
    <scope>NUCLEOTIDE SEQUENCE [LARGE SCALE GENOMIC DNA]</scope>
    <source>
        <strain evidence="2 3">VK10A</strain>
    </source>
</reference>
<evidence type="ECO:0000256" key="1">
    <source>
        <dbReference type="SAM" id="MobiDB-lite"/>
    </source>
</evidence>
<evidence type="ECO:0000313" key="3">
    <source>
        <dbReference type="Proteomes" id="UP001632037"/>
    </source>
</evidence>
<sequence>MHGGHSANPIDTKNSSVHAEDASVASSSARCRRRQRRCVAGQGEVLRNHEEQHDCVHHVCKSGRTQDAEQIVSVQIRSVCFYERFWVLLARQNAHMPPERANLYLHDGGAPSGCSSTKKKKLNMTQKAFCRLGRTPSTTPAYSPRDSEEV</sequence>
<feature type="region of interest" description="Disordered" evidence="1">
    <location>
        <begin position="1"/>
        <end position="28"/>
    </location>
</feature>
<evidence type="ECO:0000313" key="2">
    <source>
        <dbReference type="EMBL" id="KAL3663715.1"/>
    </source>
</evidence>
<keyword evidence="3" id="KW-1185">Reference proteome</keyword>
<gene>
    <name evidence="2" type="ORF">V7S43_011130</name>
</gene>
<proteinExistence type="predicted"/>
<organism evidence="2 3">
    <name type="scientific">Phytophthora oleae</name>
    <dbReference type="NCBI Taxonomy" id="2107226"/>
    <lineage>
        <taxon>Eukaryota</taxon>
        <taxon>Sar</taxon>
        <taxon>Stramenopiles</taxon>
        <taxon>Oomycota</taxon>
        <taxon>Peronosporomycetes</taxon>
        <taxon>Peronosporales</taxon>
        <taxon>Peronosporaceae</taxon>
        <taxon>Phytophthora</taxon>
    </lineage>
</organism>
<dbReference type="AlphaFoldDB" id="A0ABD3FDZ4"/>
<protein>
    <submittedName>
        <fullName evidence="2">Uncharacterized protein</fullName>
    </submittedName>
</protein>